<name>A0ABX0SII5_9ACTN</name>
<dbReference type="Proteomes" id="UP000749311">
    <property type="component" value="Unassembled WGS sequence"/>
</dbReference>
<feature type="region of interest" description="Disordered" evidence="1">
    <location>
        <begin position="44"/>
        <end position="71"/>
    </location>
</feature>
<comment type="caution">
    <text evidence="2">The sequence shown here is derived from an EMBL/GenBank/DDBJ whole genome shotgun (WGS) entry which is preliminary data.</text>
</comment>
<reference evidence="2 3" key="1">
    <citation type="submission" date="2020-02" db="EMBL/GenBank/DDBJ databases">
        <title>Sequencing the genomes of 1000 actinobacteria strains.</title>
        <authorList>
            <person name="Klenk H.-P."/>
        </authorList>
    </citation>
    <scope>NUCLEOTIDE SEQUENCE [LARGE SCALE GENOMIC DNA]</scope>
    <source>
        <strain evidence="2 3">DSM 19609</strain>
    </source>
</reference>
<accession>A0ABX0SII5</accession>
<evidence type="ECO:0000313" key="3">
    <source>
        <dbReference type="Proteomes" id="UP000749311"/>
    </source>
</evidence>
<organism evidence="2 3">
    <name type="scientific">Brooklawnia cerclae</name>
    <dbReference type="NCBI Taxonomy" id="349934"/>
    <lineage>
        <taxon>Bacteria</taxon>
        <taxon>Bacillati</taxon>
        <taxon>Actinomycetota</taxon>
        <taxon>Actinomycetes</taxon>
        <taxon>Propionibacteriales</taxon>
        <taxon>Propionibacteriaceae</taxon>
        <taxon>Brooklawnia</taxon>
    </lineage>
</organism>
<dbReference type="EMBL" id="JAAMOZ010000001">
    <property type="protein sequence ID" value="NIH57790.1"/>
    <property type="molecule type" value="Genomic_DNA"/>
</dbReference>
<evidence type="ECO:0000313" key="2">
    <source>
        <dbReference type="EMBL" id="NIH57790.1"/>
    </source>
</evidence>
<evidence type="ECO:0000256" key="1">
    <source>
        <dbReference type="SAM" id="MobiDB-lite"/>
    </source>
</evidence>
<dbReference type="RefSeq" id="WP_167168069.1">
    <property type="nucleotide sequence ID" value="NZ_BAAAOO010000007.1"/>
</dbReference>
<evidence type="ECO:0008006" key="4">
    <source>
        <dbReference type="Google" id="ProtNLM"/>
    </source>
</evidence>
<gene>
    <name evidence="2" type="ORF">FB473_002435</name>
</gene>
<proteinExistence type="predicted"/>
<sequence>MVTKSDARVRGCRRLAGLARAGWVATLTALALLGVSCGEPIGPAASTSTPASTSADSATPGADESSSASSISPEYDLFVPGRAREVVDALTAAANGRPVVRLVLDRTQARLTYVDQGDRPQSFVWSAGEITPSDDGNDLVAAASFDPSDFDLDDVASLFDQAKQISGSSGKQELQISEYDHGQTLITITTTPESTTVFFTAQGDLIPRLDLKDEDDLAQGLADVMVDRLFVVAIGVKDADQIWADVVASPGVMERRIRGSKVPMYLTQRHETTSAHQFDPSVIDMSVLARLVRTAPGILGKPSADQVTITVQQPKDASEPRIYIDVDGDQLVTDLQGSPVSES</sequence>
<keyword evidence="3" id="KW-1185">Reference proteome</keyword>
<protein>
    <recommendedName>
        <fullName evidence="4">DUF2092 domain-containing protein</fullName>
    </recommendedName>
</protein>